<accession>A0A8T0FBX7</accession>
<evidence type="ECO:0000259" key="4">
    <source>
        <dbReference type="PROSITE" id="PS50125"/>
    </source>
</evidence>
<dbReference type="SUPFAM" id="SSF52540">
    <property type="entry name" value="P-loop containing nucleoside triphosphate hydrolases"/>
    <property type="match status" value="1"/>
</dbReference>
<dbReference type="AlphaFoldDB" id="A0A8T0FBX7"/>
<dbReference type="InterPro" id="IPR029787">
    <property type="entry name" value="Nucleotide_cyclase"/>
</dbReference>
<evidence type="ECO:0000256" key="2">
    <source>
        <dbReference type="ARBA" id="ARBA00022840"/>
    </source>
</evidence>
<dbReference type="GO" id="GO:0005737">
    <property type="term" value="C:cytoplasm"/>
    <property type="evidence" value="ECO:0007669"/>
    <property type="project" value="TreeGrafter"/>
</dbReference>
<evidence type="ECO:0000256" key="1">
    <source>
        <dbReference type="ARBA" id="ARBA00022741"/>
    </source>
</evidence>
<dbReference type="InterPro" id="IPR027417">
    <property type="entry name" value="P-loop_NTPase"/>
</dbReference>
<dbReference type="GO" id="GO:0009190">
    <property type="term" value="P:cyclic nucleotide biosynthetic process"/>
    <property type="evidence" value="ECO:0007669"/>
    <property type="project" value="InterPro"/>
</dbReference>
<reference evidence="5" key="1">
    <citation type="journal article" date="2020" name="bioRxiv">
        <title>Chromosome-level reference genome of the European wasp spider Argiope bruennichi: a resource for studies on range expansion and evolutionary adaptation.</title>
        <authorList>
            <person name="Sheffer M.M."/>
            <person name="Hoppe A."/>
            <person name="Krehenwinkel H."/>
            <person name="Uhl G."/>
            <person name="Kuss A.W."/>
            <person name="Jensen L."/>
            <person name="Jensen C."/>
            <person name="Gillespie R.G."/>
            <person name="Hoff K.J."/>
            <person name="Prost S."/>
        </authorList>
    </citation>
    <scope>NUCLEOTIDE SEQUENCE</scope>
</reference>
<dbReference type="GO" id="GO:0005524">
    <property type="term" value="F:ATP binding"/>
    <property type="evidence" value="ECO:0007669"/>
    <property type="project" value="UniProtKB-KW"/>
</dbReference>
<dbReference type="PANTHER" id="PTHR16305:SF28">
    <property type="entry name" value="GUANYLATE CYCLASE DOMAIN-CONTAINING PROTEIN"/>
    <property type="match status" value="1"/>
</dbReference>
<name>A0A8T0FBX7_ARGBR</name>
<dbReference type="GO" id="GO:0035556">
    <property type="term" value="P:intracellular signal transduction"/>
    <property type="evidence" value="ECO:0007669"/>
    <property type="project" value="InterPro"/>
</dbReference>
<keyword evidence="6" id="KW-1185">Reference proteome</keyword>
<dbReference type="EMBL" id="JABXBU010000012">
    <property type="protein sequence ID" value="KAF8788656.1"/>
    <property type="molecule type" value="Genomic_DNA"/>
</dbReference>
<organism evidence="5 6">
    <name type="scientific">Argiope bruennichi</name>
    <name type="common">Wasp spider</name>
    <name type="synonym">Aranea bruennichi</name>
    <dbReference type="NCBI Taxonomy" id="94029"/>
    <lineage>
        <taxon>Eukaryota</taxon>
        <taxon>Metazoa</taxon>
        <taxon>Ecdysozoa</taxon>
        <taxon>Arthropoda</taxon>
        <taxon>Chelicerata</taxon>
        <taxon>Arachnida</taxon>
        <taxon>Araneae</taxon>
        <taxon>Araneomorphae</taxon>
        <taxon>Entelegynae</taxon>
        <taxon>Araneoidea</taxon>
        <taxon>Araneidae</taxon>
        <taxon>Argiope</taxon>
    </lineage>
</organism>
<evidence type="ECO:0000256" key="3">
    <source>
        <dbReference type="ARBA" id="ARBA00023239"/>
    </source>
</evidence>
<dbReference type="Proteomes" id="UP000807504">
    <property type="component" value="Unassembled WGS sequence"/>
</dbReference>
<sequence length="451" mass="50461">MAAGGDVIGLEAGYIQCLWLARLEEMSDLASKILDVALSIQRKYGNTETRFGRSIRNQIGISCGDIKCFFVGCKTIHFVLIGDAVSDSFHAASQCGCNEVVVSREFWKSVIQIEDYKYQTLPDEYVTIYSVDKNSDVSADPEVVASKSSSSEQTLSGVVKRILYNQGIIVSVYFGYPGFKRSNDVIRSVQFSQEVFKTLKQAGLQVNIGISSGLIFCGLIGPPTRMEWCLIGMAIKIAHQLSKAYEENAILCGLATYFLTRRFVGDIFDPVKEKIKVSSFMDPELHFEISAEPKKSVPEIKCIGREDEKKELTKALAVLKYKVGELEDKLVPLFLVIGKMGMGKSTLLKWTMEKADDIGFSFSSHVENLSFEESFENAWKIVHEILQKSGNDTEEKILNLVDKNQKDFPLHILNDRLNTELKKVYFGIIIMRVLSGNSENSPSNEIDARGR</sequence>
<evidence type="ECO:0000313" key="6">
    <source>
        <dbReference type="Proteomes" id="UP000807504"/>
    </source>
</evidence>
<dbReference type="PANTHER" id="PTHR16305">
    <property type="entry name" value="TESTICULAR SOLUBLE ADENYLYL CYCLASE"/>
    <property type="match status" value="1"/>
</dbReference>
<proteinExistence type="predicted"/>
<reference evidence="5" key="2">
    <citation type="submission" date="2020-06" db="EMBL/GenBank/DDBJ databases">
        <authorList>
            <person name="Sheffer M."/>
        </authorList>
    </citation>
    <scope>NUCLEOTIDE SEQUENCE</scope>
</reference>
<dbReference type="Gene3D" id="3.30.70.1230">
    <property type="entry name" value="Nucleotide cyclase"/>
    <property type="match status" value="2"/>
</dbReference>
<dbReference type="PROSITE" id="PS50125">
    <property type="entry name" value="GUANYLATE_CYCLASE_2"/>
    <property type="match status" value="1"/>
</dbReference>
<dbReference type="GO" id="GO:0004016">
    <property type="term" value="F:adenylate cyclase activity"/>
    <property type="evidence" value="ECO:0007669"/>
    <property type="project" value="TreeGrafter"/>
</dbReference>
<keyword evidence="3" id="KW-0456">Lyase</keyword>
<gene>
    <name evidence="5" type="ORF">HNY73_006677</name>
</gene>
<feature type="domain" description="Guanylate cyclase" evidence="4">
    <location>
        <begin position="189"/>
        <end position="242"/>
    </location>
</feature>
<protein>
    <submittedName>
        <fullName evidence="5">Adenylate cyclase type 10 like protein</fullName>
    </submittedName>
</protein>
<keyword evidence="1" id="KW-0547">Nucleotide-binding</keyword>
<comment type="caution">
    <text evidence="5">The sequence shown here is derived from an EMBL/GenBank/DDBJ whole genome shotgun (WGS) entry which is preliminary data.</text>
</comment>
<dbReference type="InterPro" id="IPR001054">
    <property type="entry name" value="A/G_cyclase"/>
</dbReference>
<keyword evidence="2" id="KW-0067">ATP-binding</keyword>
<dbReference type="SUPFAM" id="SSF55073">
    <property type="entry name" value="Nucleotide cyclase"/>
    <property type="match status" value="2"/>
</dbReference>
<evidence type="ECO:0000313" key="5">
    <source>
        <dbReference type="EMBL" id="KAF8788656.1"/>
    </source>
</evidence>